<comment type="similarity">
    <text evidence="1">Belongs to the AHA1 family.</text>
</comment>
<feature type="domain" description="Activator of Hsp90 ATPase homologue 1/2-like C-terminal" evidence="2">
    <location>
        <begin position="15"/>
        <end position="133"/>
    </location>
</feature>
<evidence type="ECO:0000313" key="3">
    <source>
        <dbReference type="EMBL" id="SDF81848.1"/>
    </source>
</evidence>
<evidence type="ECO:0000256" key="1">
    <source>
        <dbReference type="ARBA" id="ARBA00006817"/>
    </source>
</evidence>
<dbReference type="STRING" id="366584.SAMN05216377_10728"/>
<dbReference type="Proteomes" id="UP000198967">
    <property type="component" value="Unassembled WGS sequence"/>
</dbReference>
<dbReference type="EMBL" id="FNBE01000007">
    <property type="protein sequence ID" value="SDF81848.1"/>
    <property type="molecule type" value="Genomic_DNA"/>
</dbReference>
<evidence type="ECO:0000313" key="4">
    <source>
        <dbReference type="Proteomes" id="UP000198967"/>
    </source>
</evidence>
<reference evidence="3 4" key="1">
    <citation type="submission" date="2016-10" db="EMBL/GenBank/DDBJ databases">
        <authorList>
            <person name="de Groot N.N."/>
        </authorList>
    </citation>
    <scope>NUCLEOTIDE SEQUENCE [LARGE SCALE GENOMIC DNA]</scope>
    <source>
        <strain evidence="3 4">CGMCC 4.3143</strain>
    </source>
</reference>
<protein>
    <submittedName>
        <fullName evidence="3">Uncharacterized conserved protein YndB, AHSA1/START domain</fullName>
    </submittedName>
</protein>
<dbReference type="SUPFAM" id="SSF55961">
    <property type="entry name" value="Bet v1-like"/>
    <property type="match status" value="1"/>
</dbReference>
<evidence type="ECO:0000259" key="2">
    <source>
        <dbReference type="Pfam" id="PF08327"/>
    </source>
</evidence>
<dbReference type="InterPro" id="IPR013538">
    <property type="entry name" value="ASHA1/2-like_C"/>
</dbReference>
<proteinExistence type="inferred from homology"/>
<dbReference type="Pfam" id="PF08327">
    <property type="entry name" value="AHSA1"/>
    <property type="match status" value="1"/>
</dbReference>
<name>A0A1G7P6F3_PSEOR</name>
<dbReference type="AlphaFoldDB" id="A0A1G7P6F3"/>
<gene>
    <name evidence="3" type="ORF">SAMN05216377_10728</name>
</gene>
<dbReference type="RefSeq" id="WP_093082877.1">
    <property type="nucleotide sequence ID" value="NZ_FNBE01000007.1"/>
</dbReference>
<sequence length="146" mass="15669">MAPRDVVVRRTYPDPVEEVWSAFTDPARLARWYGTYAGRGRPGGTVEVTVTAEVDAGGEVGEPVTALIHECAPPHRLVVEFPVGPQSWRVELSLSRAGTGTEVELSQRAVPNVAPADLEAGWAWYLDRLGATLGGAAMPDWAAYAP</sequence>
<dbReference type="OrthoDB" id="8117292at2"/>
<keyword evidence="4" id="KW-1185">Reference proteome</keyword>
<dbReference type="Gene3D" id="3.30.530.20">
    <property type="match status" value="1"/>
</dbReference>
<dbReference type="InterPro" id="IPR023393">
    <property type="entry name" value="START-like_dom_sf"/>
</dbReference>
<accession>A0A1G7P6F3</accession>
<organism evidence="3 4">
    <name type="scientific">Pseudonocardia oroxyli</name>
    <dbReference type="NCBI Taxonomy" id="366584"/>
    <lineage>
        <taxon>Bacteria</taxon>
        <taxon>Bacillati</taxon>
        <taxon>Actinomycetota</taxon>
        <taxon>Actinomycetes</taxon>
        <taxon>Pseudonocardiales</taxon>
        <taxon>Pseudonocardiaceae</taxon>
        <taxon>Pseudonocardia</taxon>
    </lineage>
</organism>